<proteinExistence type="predicted"/>
<accession>A0A7S6RB75</accession>
<gene>
    <name evidence="1" type="ORF">fBA2_008</name>
</gene>
<protein>
    <submittedName>
        <fullName evidence="1">Uncharacterized protein</fullName>
    </submittedName>
</protein>
<evidence type="ECO:0000313" key="1">
    <source>
        <dbReference type="EMBL" id="QOV07762.1"/>
    </source>
</evidence>
<sequence length="39" mass="4530">MFKEVVNIELWAFMSFAAYVARLGGLEVTFIQDEIHVVR</sequence>
<dbReference type="Proteomes" id="UP000593585">
    <property type="component" value="Segment"/>
</dbReference>
<reference evidence="1 2" key="1">
    <citation type="submission" date="2020-09" db="EMBL/GenBank/DDBJ databases">
        <title>The isolation of lytic bacteriophages infecting Acinetobacter baumannii from Beninese wastewater.</title>
        <authorList>
            <person name="Kolsi A."/>
            <person name="Haukka K."/>
            <person name="Dougnon V."/>
            <person name="Kantele A."/>
            <person name="Skurnik M."/>
            <person name="Kiljunen S."/>
        </authorList>
    </citation>
    <scope>NUCLEOTIDE SEQUENCE [LARGE SCALE GENOMIC DNA]</scope>
</reference>
<keyword evidence="2" id="KW-1185">Reference proteome</keyword>
<organism evidence="1 2">
    <name type="scientific">Acinetobacter virus fBenAci002</name>
    <dbReference type="NCBI Taxonomy" id="2781369"/>
    <lineage>
        <taxon>Viruses</taxon>
        <taxon>Duplodnaviria</taxon>
        <taxon>Heunggongvirae</taxon>
        <taxon>Uroviricota</taxon>
        <taxon>Caudoviricetes</taxon>
        <taxon>Autographivirales</taxon>
        <taxon>Autoscriptoviridae</taxon>
        <taxon>Beijerinckvirinae</taxon>
        <taxon>Friunavirus</taxon>
        <taxon>Friunavirus fBenAci002</taxon>
    </lineage>
</organism>
<name>A0A7S6RB75_9CAUD</name>
<dbReference type="EMBL" id="MW056502">
    <property type="protein sequence ID" value="QOV07762.1"/>
    <property type="molecule type" value="Genomic_DNA"/>
</dbReference>
<evidence type="ECO:0000313" key="2">
    <source>
        <dbReference type="Proteomes" id="UP000593585"/>
    </source>
</evidence>